<accession>A0ABQ7BRN2</accession>
<proteinExistence type="predicted"/>
<keyword evidence="3" id="KW-1185">Reference proteome</keyword>
<sequence length="213" mass="23804">MHLSCPRKSEIGTGKQGISQEGHKNRAELSQEDGHTSQGKKLQERQPSNQTCQKKNIILHHAEATKNVENFSGCKEASFKDIPPDYLMLSSFEVETLSRAIKPVAEPEVDPIPYSTSQSANQDIRALQIPYLTNQEGLNHEANCYGFHTQEEVQANWSRAKIFTETEVINFTSQRFLSPSICEYPTLEGDSSSSKEWPEAKPIIGINRGLSAI</sequence>
<evidence type="ECO:0000256" key="1">
    <source>
        <dbReference type="SAM" id="MobiDB-lite"/>
    </source>
</evidence>
<evidence type="ECO:0000313" key="2">
    <source>
        <dbReference type="EMBL" id="KAF3534952.1"/>
    </source>
</evidence>
<dbReference type="Proteomes" id="UP000266723">
    <property type="component" value="Unassembled WGS sequence"/>
</dbReference>
<feature type="region of interest" description="Disordered" evidence="1">
    <location>
        <begin position="1"/>
        <end position="50"/>
    </location>
</feature>
<gene>
    <name evidence="2" type="ORF">DY000_02040705</name>
</gene>
<feature type="compositionally biased region" description="Basic and acidic residues" evidence="1">
    <location>
        <begin position="21"/>
        <end position="35"/>
    </location>
</feature>
<name>A0ABQ7BRN2_BRACR</name>
<reference evidence="2 3" key="1">
    <citation type="journal article" date="2020" name="BMC Genomics">
        <title>Intraspecific diversification of the crop wild relative Brassica cretica Lam. using demographic model selection.</title>
        <authorList>
            <person name="Kioukis A."/>
            <person name="Michalopoulou V.A."/>
            <person name="Briers L."/>
            <person name="Pirintsos S."/>
            <person name="Studholme D.J."/>
            <person name="Pavlidis P."/>
            <person name="Sarris P.F."/>
        </authorList>
    </citation>
    <scope>NUCLEOTIDE SEQUENCE [LARGE SCALE GENOMIC DNA]</scope>
    <source>
        <strain evidence="3">cv. PFS-1207/04</strain>
    </source>
</reference>
<organism evidence="2 3">
    <name type="scientific">Brassica cretica</name>
    <name type="common">Mustard</name>
    <dbReference type="NCBI Taxonomy" id="69181"/>
    <lineage>
        <taxon>Eukaryota</taxon>
        <taxon>Viridiplantae</taxon>
        <taxon>Streptophyta</taxon>
        <taxon>Embryophyta</taxon>
        <taxon>Tracheophyta</taxon>
        <taxon>Spermatophyta</taxon>
        <taxon>Magnoliopsida</taxon>
        <taxon>eudicotyledons</taxon>
        <taxon>Gunneridae</taxon>
        <taxon>Pentapetalae</taxon>
        <taxon>rosids</taxon>
        <taxon>malvids</taxon>
        <taxon>Brassicales</taxon>
        <taxon>Brassicaceae</taxon>
        <taxon>Brassiceae</taxon>
        <taxon>Brassica</taxon>
    </lineage>
</organism>
<comment type="caution">
    <text evidence="2">The sequence shown here is derived from an EMBL/GenBank/DDBJ whole genome shotgun (WGS) entry which is preliminary data.</text>
</comment>
<dbReference type="EMBL" id="QGKV02001507">
    <property type="protein sequence ID" value="KAF3534952.1"/>
    <property type="molecule type" value="Genomic_DNA"/>
</dbReference>
<protein>
    <submittedName>
        <fullName evidence="2">Uncharacterized protein</fullName>
    </submittedName>
</protein>
<feature type="compositionally biased region" description="Polar residues" evidence="1">
    <location>
        <begin position="36"/>
        <end position="50"/>
    </location>
</feature>
<evidence type="ECO:0000313" key="3">
    <source>
        <dbReference type="Proteomes" id="UP000266723"/>
    </source>
</evidence>